<feature type="region of interest" description="Disordered" evidence="1">
    <location>
        <begin position="1"/>
        <end position="55"/>
    </location>
</feature>
<reference evidence="2" key="1">
    <citation type="journal article" date="2014" name="Nat. Commun.">
        <title>Multiple recent horizontal transfers of a large genomic region in cheese making fungi.</title>
        <authorList>
            <person name="Cheeseman K."/>
            <person name="Ropars J."/>
            <person name="Renault P."/>
            <person name="Dupont J."/>
            <person name="Gouzy J."/>
            <person name="Branca A."/>
            <person name="Abraham A.L."/>
            <person name="Ceppi M."/>
            <person name="Conseiller E."/>
            <person name="Debuchy R."/>
            <person name="Malagnac F."/>
            <person name="Goarin A."/>
            <person name="Silar P."/>
            <person name="Lacoste S."/>
            <person name="Sallet E."/>
            <person name="Bensimon A."/>
            <person name="Giraud T."/>
            <person name="Brygoo Y."/>
        </authorList>
    </citation>
    <scope>NUCLEOTIDE SEQUENCE [LARGE SCALE GENOMIC DNA]</scope>
    <source>
        <strain evidence="2">FM164</strain>
    </source>
</reference>
<gene>
    <name evidence="2" type="ORF">PROQFM164_S04g000601</name>
</gene>
<dbReference type="OMA" id="KSHKWYS"/>
<dbReference type="AlphaFoldDB" id="W6QH08"/>
<sequence length="77" mass="8195">MFTKSSKASCKTTSSAASTHSTVSTATTLNASDASTKSHKWYSLGSKSQSSVPNNNAIEVEKKKIHNEALASYLSLR</sequence>
<dbReference type="OrthoDB" id="4366014at2759"/>
<organism evidence="2 3">
    <name type="scientific">Penicillium roqueforti (strain FM164)</name>
    <dbReference type="NCBI Taxonomy" id="1365484"/>
    <lineage>
        <taxon>Eukaryota</taxon>
        <taxon>Fungi</taxon>
        <taxon>Dikarya</taxon>
        <taxon>Ascomycota</taxon>
        <taxon>Pezizomycotina</taxon>
        <taxon>Eurotiomycetes</taxon>
        <taxon>Eurotiomycetidae</taxon>
        <taxon>Eurotiales</taxon>
        <taxon>Aspergillaceae</taxon>
        <taxon>Penicillium</taxon>
    </lineage>
</organism>
<evidence type="ECO:0000313" key="3">
    <source>
        <dbReference type="Proteomes" id="UP000030686"/>
    </source>
</evidence>
<keyword evidence="3" id="KW-1185">Reference proteome</keyword>
<feature type="compositionally biased region" description="Polar residues" evidence="1">
    <location>
        <begin position="45"/>
        <end position="55"/>
    </location>
</feature>
<protein>
    <submittedName>
        <fullName evidence="2">Genomic scaffold, ProqFM164S04</fullName>
    </submittedName>
</protein>
<proteinExistence type="predicted"/>
<evidence type="ECO:0000256" key="1">
    <source>
        <dbReference type="SAM" id="MobiDB-lite"/>
    </source>
</evidence>
<dbReference type="EMBL" id="HG792018">
    <property type="protein sequence ID" value="CDM35720.1"/>
    <property type="molecule type" value="Genomic_DNA"/>
</dbReference>
<evidence type="ECO:0000313" key="2">
    <source>
        <dbReference type="EMBL" id="CDM35720.1"/>
    </source>
</evidence>
<feature type="compositionally biased region" description="Low complexity" evidence="1">
    <location>
        <begin position="1"/>
        <end position="28"/>
    </location>
</feature>
<dbReference type="Proteomes" id="UP000030686">
    <property type="component" value="Unassembled WGS sequence"/>
</dbReference>
<name>W6QH08_PENRF</name>
<accession>W6QH08</accession>